<organism evidence="4 5">
    <name type="scientific">Capronia coronata CBS 617.96</name>
    <dbReference type="NCBI Taxonomy" id="1182541"/>
    <lineage>
        <taxon>Eukaryota</taxon>
        <taxon>Fungi</taxon>
        <taxon>Dikarya</taxon>
        <taxon>Ascomycota</taxon>
        <taxon>Pezizomycotina</taxon>
        <taxon>Eurotiomycetes</taxon>
        <taxon>Chaetothyriomycetidae</taxon>
        <taxon>Chaetothyriales</taxon>
        <taxon>Herpotrichiellaceae</taxon>
        <taxon>Capronia</taxon>
    </lineage>
</organism>
<dbReference type="RefSeq" id="XP_007727810.1">
    <property type="nucleotide sequence ID" value="XM_007729620.1"/>
</dbReference>
<dbReference type="InterPro" id="IPR002410">
    <property type="entry name" value="Peptidase_S33"/>
</dbReference>
<dbReference type="InterPro" id="IPR029058">
    <property type="entry name" value="AB_hydrolase_fold"/>
</dbReference>
<reference evidence="4 5" key="1">
    <citation type="submission" date="2013-03" db="EMBL/GenBank/DDBJ databases">
        <title>The Genome Sequence of Capronia coronata CBS 617.96.</title>
        <authorList>
            <consortium name="The Broad Institute Genomics Platform"/>
            <person name="Cuomo C."/>
            <person name="de Hoog S."/>
            <person name="Gorbushina A."/>
            <person name="Walker B."/>
            <person name="Young S.K."/>
            <person name="Zeng Q."/>
            <person name="Gargeya S."/>
            <person name="Fitzgerald M."/>
            <person name="Haas B."/>
            <person name="Abouelleil A."/>
            <person name="Allen A.W."/>
            <person name="Alvarado L."/>
            <person name="Arachchi H.M."/>
            <person name="Berlin A.M."/>
            <person name="Chapman S.B."/>
            <person name="Gainer-Dewar J."/>
            <person name="Goldberg J."/>
            <person name="Griggs A."/>
            <person name="Gujja S."/>
            <person name="Hansen M."/>
            <person name="Howarth C."/>
            <person name="Imamovic A."/>
            <person name="Ireland A."/>
            <person name="Larimer J."/>
            <person name="McCowan C."/>
            <person name="Murphy C."/>
            <person name="Pearson M."/>
            <person name="Poon T.W."/>
            <person name="Priest M."/>
            <person name="Roberts A."/>
            <person name="Saif S."/>
            <person name="Shea T."/>
            <person name="Sisk P."/>
            <person name="Sykes S."/>
            <person name="Wortman J."/>
            <person name="Nusbaum C."/>
            <person name="Birren B."/>
        </authorList>
    </citation>
    <scope>NUCLEOTIDE SEQUENCE [LARGE SCALE GENOMIC DNA]</scope>
    <source>
        <strain evidence="4 5">CBS 617.96</strain>
    </source>
</reference>
<proteinExistence type="inferred from homology"/>
<dbReference type="InterPro" id="IPR050266">
    <property type="entry name" value="AB_hydrolase_sf"/>
</dbReference>
<keyword evidence="5" id="KW-1185">Reference proteome</keyword>
<dbReference type="STRING" id="1182541.W9XH05"/>
<evidence type="ECO:0000256" key="1">
    <source>
        <dbReference type="ARBA" id="ARBA00010088"/>
    </source>
</evidence>
<dbReference type="InterPro" id="IPR000073">
    <property type="entry name" value="AB_hydrolase_1"/>
</dbReference>
<dbReference type="SUPFAM" id="SSF53474">
    <property type="entry name" value="alpha/beta-Hydrolases"/>
    <property type="match status" value="1"/>
</dbReference>
<dbReference type="eggNOG" id="ENOG502QPPY">
    <property type="taxonomic scope" value="Eukaryota"/>
</dbReference>
<dbReference type="GO" id="GO:0008233">
    <property type="term" value="F:peptidase activity"/>
    <property type="evidence" value="ECO:0007669"/>
    <property type="project" value="InterPro"/>
</dbReference>
<feature type="domain" description="AB hydrolase-1" evidence="3">
    <location>
        <begin position="34"/>
        <end position="281"/>
    </location>
</feature>
<dbReference type="Gene3D" id="3.40.50.1820">
    <property type="entry name" value="alpha/beta hydrolase"/>
    <property type="match status" value="1"/>
</dbReference>
<keyword evidence="2" id="KW-0378">Hydrolase</keyword>
<gene>
    <name evidence="4" type="ORF">A1O1_08762</name>
</gene>
<dbReference type="PANTHER" id="PTHR43798:SF31">
    <property type="entry name" value="AB HYDROLASE SUPERFAMILY PROTEIN YCLE"/>
    <property type="match status" value="1"/>
</dbReference>
<dbReference type="Pfam" id="PF00561">
    <property type="entry name" value="Abhydrolase_1"/>
    <property type="match status" value="1"/>
</dbReference>
<dbReference type="PRINTS" id="PR00793">
    <property type="entry name" value="PROAMNOPTASE"/>
</dbReference>
<evidence type="ECO:0000259" key="3">
    <source>
        <dbReference type="Pfam" id="PF00561"/>
    </source>
</evidence>
<comment type="similarity">
    <text evidence="1">Belongs to the peptidase S33 family.</text>
</comment>
<protein>
    <recommendedName>
        <fullName evidence="3">AB hydrolase-1 domain-containing protein</fullName>
    </recommendedName>
</protein>
<dbReference type="OrthoDB" id="408373at2759"/>
<evidence type="ECO:0000313" key="5">
    <source>
        <dbReference type="Proteomes" id="UP000019484"/>
    </source>
</evidence>
<dbReference type="GO" id="GO:0016020">
    <property type="term" value="C:membrane"/>
    <property type="evidence" value="ECO:0007669"/>
    <property type="project" value="TreeGrafter"/>
</dbReference>
<comment type="caution">
    <text evidence="4">The sequence shown here is derived from an EMBL/GenBank/DDBJ whole genome shotgun (WGS) entry which is preliminary data.</text>
</comment>
<dbReference type="HOGENOM" id="CLU_020336_50_0_1"/>
<sequence>MAEGQTTTVSWVEMEDGCRLYVKILGDDWTRSKPLLISLHGAPGLSTHAEPEASYTFLSDAFRVLVYDARGSGASSHTGPYTHERWIKDIENLRQWAGAERFILAGASYGAFLALDYAISHGDRLYGLILRGAWANGKFGPMNVLANILTSNKVQADRARQVRLWSGTLIDDQDFEDSIQELLPFYAPPETDSSTTTAPESTEFRGSVKFYSATQNSAFGENMPRFDVRSRLHLIEVPTLLVVGRHDNVTPVTASQEIANGIPHAKLVIFEHSGHSPASDEPERFEQVLSDWIKAEGMLNPRP</sequence>
<dbReference type="EMBL" id="AMWN01000009">
    <property type="protein sequence ID" value="EXJ79498.1"/>
    <property type="molecule type" value="Genomic_DNA"/>
</dbReference>
<dbReference type="AlphaFoldDB" id="W9XH05"/>
<evidence type="ECO:0000313" key="4">
    <source>
        <dbReference type="EMBL" id="EXJ79498.1"/>
    </source>
</evidence>
<dbReference type="GeneID" id="19163609"/>
<dbReference type="GO" id="GO:0006508">
    <property type="term" value="P:proteolysis"/>
    <property type="evidence" value="ECO:0007669"/>
    <property type="project" value="InterPro"/>
</dbReference>
<evidence type="ECO:0000256" key="2">
    <source>
        <dbReference type="ARBA" id="ARBA00022801"/>
    </source>
</evidence>
<name>W9XH05_9EURO</name>
<dbReference type="PANTHER" id="PTHR43798">
    <property type="entry name" value="MONOACYLGLYCEROL LIPASE"/>
    <property type="match status" value="1"/>
</dbReference>
<dbReference type="Proteomes" id="UP000019484">
    <property type="component" value="Unassembled WGS sequence"/>
</dbReference>
<accession>W9XH05</accession>